<dbReference type="AlphaFoldDB" id="L0R8W6"/>
<protein>
    <submittedName>
        <fullName evidence="1">Uncharacterized protein</fullName>
    </submittedName>
</protein>
<evidence type="ECO:0000313" key="1">
    <source>
        <dbReference type="EMBL" id="CCO22625.1"/>
    </source>
</evidence>
<reference evidence="1 2" key="1">
    <citation type="submission" date="2012-10" db="EMBL/GenBank/DDBJ databases">
        <authorList>
            <person name="Genoscope - CEA"/>
        </authorList>
    </citation>
    <scope>NUCLEOTIDE SEQUENCE [LARGE SCALE GENOMIC DNA]</scope>
    <source>
        <strain evidence="2">AM13 / DSM 14728</strain>
    </source>
</reference>
<name>L0R8W6_9BACT</name>
<keyword evidence="2" id="KW-1185">Reference proteome</keyword>
<dbReference type="EMBL" id="FO203522">
    <property type="protein sequence ID" value="CCO22625.1"/>
    <property type="molecule type" value="Genomic_DNA"/>
</dbReference>
<dbReference type="PATRIC" id="fig|1121451.3.peg.602"/>
<accession>L0R8W6</accession>
<organism evidence="1 2">
    <name type="scientific">Maridesulfovibrio hydrothermalis AM13 = DSM 14728</name>
    <dbReference type="NCBI Taxonomy" id="1121451"/>
    <lineage>
        <taxon>Bacteria</taxon>
        <taxon>Pseudomonadati</taxon>
        <taxon>Thermodesulfobacteriota</taxon>
        <taxon>Desulfovibrionia</taxon>
        <taxon>Desulfovibrionales</taxon>
        <taxon>Desulfovibrionaceae</taxon>
        <taxon>Maridesulfovibrio</taxon>
    </lineage>
</organism>
<sequence>MTDKKFDKFLRYSKNIIDEKPEFKNKLEKVMGRVADIVVKKKYVEPEKGIDKSDRDVEDKFV</sequence>
<dbReference type="Proteomes" id="UP000010808">
    <property type="component" value="Chromosome"/>
</dbReference>
<dbReference type="RefSeq" id="WP_015335233.1">
    <property type="nucleotide sequence ID" value="NC_020055.1"/>
</dbReference>
<gene>
    <name evidence="1" type="ORF">DESAM_20334</name>
</gene>
<dbReference type="KEGG" id="dhy:DESAM_20334"/>
<dbReference type="HOGENOM" id="CLU_2896733_0_0_7"/>
<dbReference type="OrthoDB" id="5461319at2"/>
<dbReference type="STRING" id="1121451.DESAM_20334"/>
<evidence type="ECO:0000313" key="2">
    <source>
        <dbReference type="Proteomes" id="UP000010808"/>
    </source>
</evidence>
<proteinExistence type="predicted"/>